<evidence type="ECO:0000256" key="5">
    <source>
        <dbReference type="ARBA" id="ARBA00022722"/>
    </source>
</evidence>
<keyword evidence="5" id="KW-0540">Nuclease</keyword>
<accession>A0A0G2R1U4</accession>
<dbReference type="InterPro" id="IPR001191">
    <property type="entry name" value="Gemini_AL1_REP"/>
</dbReference>
<dbReference type="Gene3D" id="3.40.1310.20">
    <property type="match status" value="1"/>
</dbReference>
<sequence>MPVRPRQFRLNAKNYFLTYARCSLTKEEALQQLLEVSLASNKKYIRVARELHEDGSPHLHVLIQLEGRAQVTNNRLFDLHSPSSSIKFHPNIQSAKSSSDVKEYIEKGGDYMDWGEFQVDGRSTRDGRRSLSTVYADALNCGSAEDALQLIRERDPRAFTLQYHNLQANYDRIFTKPPEKYISNWNYSTFVITPVMNDWINHNFQINDAARPNGDNIIVPKVGLDRPTSLILEGPSRIGKTAWARSLGPHNYISGHLDFNPKVFNNDVFYNVIDDIEPNYLRMKHWEHLIGSQRHWLTNCKYGKPVRIKGEVPSIVLCNPGNDCSYKDYLDRPDQFGLREWTLKNAVFDFIYCPLYQTPESTEDSIGPSSAS</sequence>
<dbReference type="Pfam" id="PF00799">
    <property type="entry name" value="Gemini_AL1"/>
    <property type="match status" value="1"/>
</dbReference>
<dbReference type="PROSITE" id="PS52020">
    <property type="entry name" value="CRESS_DNA_REP"/>
    <property type="match status" value="1"/>
</dbReference>
<dbReference type="GO" id="GO:0006260">
    <property type="term" value="P:DNA replication"/>
    <property type="evidence" value="ECO:0007669"/>
    <property type="project" value="UniProtKB-KW"/>
</dbReference>
<evidence type="ECO:0000256" key="6">
    <source>
        <dbReference type="ARBA" id="ARBA00022723"/>
    </source>
</evidence>
<evidence type="ECO:0000256" key="10">
    <source>
        <dbReference type="ARBA" id="ARBA00023124"/>
    </source>
</evidence>
<keyword evidence="7" id="KW-0547">Nucleotide-binding</keyword>
<dbReference type="InterPro" id="IPR049912">
    <property type="entry name" value="CRESS_DNA_REP"/>
</dbReference>
<dbReference type="EMBL" id="KJ629185">
    <property type="protein sequence ID" value="AIG55097.1"/>
    <property type="molecule type" value="Genomic_DNA"/>
</dbReference>
<dbReference type="GO" id="GO:0016779">
    <property type="term" value="F:nucleotidyltransferase activity"/>
    <property type="evidence" value="ECO:0007669"/>
    <property type="project" value="UniProtKB-KW"/>
</dbReference>
<gene>
    <name evidence="13" type="primary">Rep</name>
</gene>
<evidence type="ECO:0000256" key="11">
    <source>
        <dbReference type="ARBA" id="ARBA00023125"/>
    </source>
</evidence>
<keyword evidence="6" id="KW-0479">Metal-binding</keyword>
<dbReference type="GO" id="GO:0016888">
    <property type="term" value="F:DNA endonuclease activity, producing 5'-phosphomonoesters"/>
    <property type="evidence" value="ECO:0007669"/>
    <property type="project" value="InterPro"/>
</dbReference>
<proteinExistence type="inferred from homology"/>
<dbReference type="InterPro" id="IPR022692">
    <property type="entry name" value="Gemini_AL1_REP_central"/>
</dbReference>
<evidence type="ECO:0000256" key="2">
    <source>
        <dbReference type="ARBA" id="ARBA00022679"/>
    </source>
</evidence>
<protein>
    <submittedName>
        <fullName evidence="13">Replication-associated protein</fullName>
    </submittedName>
</protein>
<evidence type="ECO:0000256" key="8">
    <source>
        <dbReference type="ARBA" id="ARBA00022759"/>
    </source>
</evidence>
<keyword evidence="2" id="KW-0808">Transferase</keyword>
<evidence type="ECO:0000256" key="7">
    <source>
        <dbReference type="ARBA" id="ARBA00022741"/>
    </source>
</evidence>
<keyword evidence="10" id="KW-0190">Covalent protein-DNA linkage</keyword>
<dbReference type="PRINTS" id="PR00227">
    <property type="entry name" value="GEMCOATAL1"/>
</dbReference>
<dbReference type="SUPFAM" id="SSF55464">
    <property type="entry name" value="Origin of replication-binding domain, RBD-like"/>
    <property type="match status" value="1"/>
</dbReference>
<dbReference type="GO" id="GO:0003677">
    <property type="term" value="F:DNA binding"/>
    <property type="evidence" value="ECO:0007669"/>
    <property type="project" value="UniProtKB-KW"/>
</dbReference>
<dbReference type="AlphaFoldDB" id="A0A0G2R1U4"/>
<keyword evidence="4" id="KW-0235">DNA replication</keyword>
<dbReference type="GO" id="GO:0005198">
    <property type="term" value="F:structural molecule activity"/>
    <property type="evidence" value="ECO:0007669"/>
    <property type="project" value="InterPro"/>
</dbReference>
<reference evidence="13" key="1">
    <citation type="submission" date="2014-03" db="EMBL/GenBank/DDBJ databases">
        <title>Evidence for functional protein expression from endogenous geminiviral sequences that have been integrated for Million of years within yam (Dioscorea L. spp.) genomes.</title>
        <authorList>
            <person name="Filloux D."/>
            <person name="Murrell S."/>
            <person name="Koohapitagtam M."/>
            <person name="Golden M."/>
            <person name="Julian C."/>
            <person name="Galzi S."/>
            <person name="Rodier-Goud M."/>
            <person name="D'Hont A."/>
            <person name="Vernerey M.S."/>
            <person name="Wilkin P."/>
            <person name="Peterschmitt M."/>
            <person name="Winter S."/>
            <person name="Murrell B."/>
            <person name="Martin D.P."/>
            <person name="Roumagnac P."/>
        </authorList>
    </citation>
    <scope>NUCLEOTIDE SEQUENCE</scope>
</reference>
<organism evidence="13">
    <name type="scientific">Dioscorea alata</name>
    <name type="common">Purple yam</name>
    <dbReference type="NCBI Taxonomy" id="55571"/>
    <lineage>
        <taxon>Eukaryota</taxon>
        <taxon>Viridiplantae</taxon>
        <taxon>Streptophyta</taxon>
        <taxon>Embryophyta</taxon>
        <taxon>Tracheophyta</taxon>
        <taxon>Spermatophyta</taxon>
        <taxon>Magnoliopsida</taxon>
        <taxon>Liliopsida</taxon>
        <taxon>Dioscoreales</taxon>
        <taxon>Dioscoreaceae</taxon>
        <taxon>Dioscorea</taxon>
    </lineage>
</organism>
<keyword evidence="8" id="KW-0255">Endonuclease</keyword>
<evidence type="ECO:0000256" key="4">
    <source>
        <dbReference type="ARBA" id="ARBA00022705"/>
    </source>
</evidence>
<keyword evidence="3" id="KW-0548">Nucleotidyltransferase</keyword>
<dbReference type="Pfam" id="PF08283">
    <property type="entry name" value="Gemini_AL1_M"/>
    <property type="match status" value="1"/>
</dbReference>
<evidence type="ECO:0000256" key="3">
    <source>
        <dbReference type="ARBA" id="ARBA00022695"/>
    </source>
</evidence>
<name>A0A0G2R1U4_DIOAL</name>
<dbReference type="InterPro" id="IPR001301">
    <property type="entry name" value="Gemini_AL1_CLV"/>
</dbReference>
<keyword evidence="11" id="KW-0238">DNA-binding</keyword>
<evidence type="ECO:0000259" key="12">
    <source>
        <dbReference type="PROSITE" id="PS52020"/>
    </source>
</evidence>
<comment type="similarity">
    <text evidence="1">Belongs to the geminiviridae Rep protein family.</text>
</comment>
<evidence type="ECO:0000256" key="1">
    <source>
        <dbReference type="ARBA" id="ARBA00006240"/>
    </source>
</evidence>
<dbReference type="GO" id="GO:0000166">
    <property type="term" value="F:nucleotide binding"/>
    <property type="evidence" value="ECO:0007669"/>
    <property type="project" value="UniProtKB-KW"/>
</dbReference>
<dbReference type="PRINTS" id="PR00228">
    <property type="entry name" value="GEMCOATCLVL1"/>
</dbReference>
<keyword evidence="9" id="KW-0378">Hydrolase</keyword>
<evidence type="ECO:0000256" key="9">
    <source>
        <dbReference type="ARBA" id="ARBA00022801"/>
    </source>
</evidence>
<evidence type="ECO:0000313" key="13">
    <source>
        <dbReference type="EMBL" id="AIG55097.1"/>
    </source>
</evidence>
<feature type="domain" description="CRESS-DNA virus Rep endonuclease" evidence="12">
    <location>
        <begin position="9"/>
        <end position="117"/>
    </location>
</feature>
<dbReference type="GO" id="GO:0046872">
    <property type="term" value="F:metal ion binding"/>
    <property type="evidence" value="ECO:0007669"/>
    <property type="project" value="UniProtKB-KW"/>
</dbReference>